<accession>A0A1B6C2Z5</accession>
<proteinExistence type="predicted"/>
<protein>
    <submittedName>
        <fullName evidence="1">Uncharacterized protein</fullName>
    </submittedName>
</protein>
<dbReference type="EMBL" id="GEDC01029415">
    <property type="protein sequence ID" value="JAS07883.1"/>
    <property type="molecule type" value="Transcribed_RNA"/>
</dbReference>
<name>A0A1B6C2Z5_9HEMI</name>
<feature type="non-terminal residue" evidence="1">
    <location>
        <position position="1"/>
    </location>
</feature>
<gene>
    <name evidence="1" type="ORF">g.44587</name>
</gene>
<evidence type="ECO:0000313" key="1">
    <source>
        <dbReference type="EMBL" id="JAS07883.1"/>
    </source>
</evidence>
<organism evidence="1">
    <name type="scientific">Clastoptera arizonana</name>
    <name type="common">Arizona spittle bug</name>
    <dbReference type="NCBI Taxonomy" id="38151"/>
    <lineage>
        <taxon>Eukaryota</taxon>
        <taxon>Metazoa</taxon>
        <taxon>Ecdysozoa</taxon>
        <taxon>Arthropoda</taxon>
        <taxon>Hexapoda</taxon>
        <taxon>Insecta</taxon>
        <taxon>Pterygota</taxon>
        <taxon>Neoptera</taxon>
        <taxon>Paraneoptera</taxon>
        <taxon>Hemiptera</taxon>
        <taxon>Auchenorrhyncha</taxon>
        <taxon>Cercopoidea</taxon>
        <taxon>Clastopteridae</taxon>
        <taxon>Clastoptera</taxon>
    </lineage>
</organism>
<sequence>VNLIQNHTQPESTSTPIFSLSSQSSLSLSTQTPYKPQFNKEIRTSVKKVAFVIKENFDTVMAQGRVKFSKLLKNQILSQTNISDEMLVDFFLTKGSIIVTLELHNTINESVDEVIPEFAKVLSKGNMKLYGTDGKQLIVPVQGLQVLETKNGRNKRTKIFAPIL</sequence>
<dbReference type="AlphaFoldDB" id="A0A1B6C2Z5"/>
<reference evidence="1" key="1">
    <citation type="submission" date="2015-12" db="EMBL/GenBank/DDBJ databases">
        <title>De novo transcriptome assembly of four potential Pierce s Disease insect vectors from Arizona vineyards.</title>
        <authorList>
            <person name="Tassone E.E."/>
        </authorList>
    </citation>
    <scope>NUCLEOTIDE SEQUENCE</scope>
</reference>